<dbReference type="eggNOG" id="COG1924">
    <property type="taxonomic scope" value="Bacteria"/>
</dbReference>
<protein>
    <submittedName>
        <fullName evidence="6">CoA-substrate-specific enzyme activase, putative</fullName>
    </submittedName>
</protein>
<evidence type="ECO:0000259" key="5">
    <source>
        <dbReference type="Pfam" id="PF01869"/>
    </source>
</evidence>
<dbReference type="InterPro" id="IPR008275">
    <property type="entry name" value="CoA_E_activase_dom"/>
</dbReference>
<dbReference type="NCBIfam" id="TIGR00241">
    <property type="entry name" value="CoA_E_activ"/>
    <property type="match status" value="1"/>
</dbReference>
<dbReference type="InterPro" id="IPR043129">
    <property type="entry name" value="ATPase_NBD"/>
</dbReference>
<comment type="cofactor">
    <cofactor evidence="1">
        <name>[4Fe-4S] cluster</name>
        <dbReference type="ChEBI" id="CHEBI:49883"/>
    </cofactor>
</comment>
<feature type="domain" description="ATPase BadF/BadG/BcrA/BcrD type" evidence="5">
    <location>
        <begin position="3"/>
        <end position="245"/>
    </location>
</feature>
<dbReference type="InterPro" id="IPR051805">
    <property type="entry name" value="Dehydratase_Activator_Redct"/>
</dbReference>
<dbReference type="SUPFAM" id="SSF53067">
    <property type="entry name" value="Actin-like ATPase domain"/>
    <property type="match status" value="1"/>
</dbReference>
<dbReference type="STRING" id="1167006.UWK_01657"/>
<dbReference type="Pfam" id="PF01869">
    <property type="entry name" value="BcrAD_BadFG"/>
    <property type="match status" value="1"/>
</dbReference>
<dbReference type="GO" id="GO:0051536">
    <property type="term" value="F:iron-sulfur cluster binding"/>
    <property type="evidence" value="ECO:0007669"/>
    <property type="project" value="UniProtKB-KW"/>
</dbReference>
<dbReference type="EMBL" id="CP003985">
    <property type="protein sequence ID" value="AGF78215.1"/>
    <property type="molecule type" value="Genomic_DNA"/>
</dbReference>
<reference evidence="7" key="1">
    <citation type="journal article" date="2013" name="Stand. Genomic Sci.">
        <title>Complete genome sequence of Desulfocapsa sulfexigens, a marine deltaproteobacterium specialized in disproportionating inorganic sulfur compounds.</title>
        <authorList>
            <person name="Finster K.W."/>
            <person name="Kjeldsen K.U."/>
            <person name="Kube M."/>
            <person name="Reinhardt R."/>
            <person name="Mussmann M."/>
            <person name="Amann R."/>
            <person name="Schreiber L."/>
        </authorList>
    </citation>
    <scope>NUCLEOTIDE SEQUENCE [LARGE SCALE GENOMIC DNA]</scope>
    <source>
        <strain evidence="7">DSM 10523 / SB164P1</strain>
    </source>
</reference>
<dbReference type="OrthoDB" id="9177882at2"/>
<keyword evidence="4" id="KW-0411">Iron-sulfur</keyword>
<dbReference type="HOGENOM" id="CLU_066597_0_0_7"/>
<evidence type="ECO:0000256" key="3">
    <source>
        <dbReference type="ARBA" id="ARBA00023004"/>
    </source>
</evidence>
<organism evidence="6 7">
    <name type="scientific">Desulfocapsa sulfexigens (strain DSM 10523 / SB164P1)</name>
    <dbReference type="NCBI Taxonomy" id="1167006"/>
    <lineage>
        <taxon>Bacteria</taxon>
        <taxon>Pseudomonadati</taxon>
        <taxon>Thermodesulfobacteriota</taxon>
        <taxon>Desulfobulbia</taxon>
        <taxon>Desulfobulbales</taxon>
        <taxon>Desulfocapsaceae</taxon>
        <taxon>Desulfocapsa</taxon>
    </lineage>
</organism>
<dbReference type="Proteomes" id="UP000011721">
    <property type="component" value="Chromosome"/>
</dbReference>
<keyword evidence="7" id="KW-1185">Reference proteome</keyword>
<evidence type="ECO:0000313" key="6">
    <source>
        <dbReference type="EMBL" id="AGF78215.1"/>
    </source>
</evidence>
<keyword evidence="3" id="KW-0408">Iron</keyword>
<dbReference type="KEGG" id="dsf:UWK_01657"/>
<keyword evidence="2" id="KW-0479">Metal-binding</keyword>
<evidence type="ECO:0000313" key="7">
    <source>
        <dbReference type="Proteomes" id="UP000011721"/>
    </source>
</evidence>
<gene>
    <name evidence="6" type="ordered locus">UWK_01657</name>
</gene>
<dbReference type="InterPro" id="IPR002731">
    <property type="entry name" value="ATPase_BadF"/>
</dbReference>
<evidence type="ECO:0000256" key="2">
    <source>
        <dbReference type="ARBA" id="ARBA00022723"/>
    </source>
</evidence>
<dbReference type="PANTHER" id="PTHR32329:SF8">
    <property type="entry name" value="ACTIVATOR OF (R)-2-HYDROXYGLUTARYL-COA DEHYDRATASE"/>
    <property type="match status" value="1"/>
</dbReference>
<dbReference type="CDD" id="cd24036">
    <property type="entry name" value="ASKHA_NBD_BcrAD_BadFG_HgdC_HadI"/>
    <property type="match status" value="1"/>
</dbReference>
<evidence type="ECO:0000256" key="1">
    <source>
        <dbReference type="ARBA" id="ARBA00001966"/>
    </source>
</evidence>
<sequence length="253" mass="27046">MYVGVDLGSRTIKVVAFQDGRMVDYKIEESGFAPHEQAREMLTDYKADQIVATGYGRHLAREHFADDVITEIKAHGIGIHAVLPQVTTIVDVGGQDSKVITLNGKGQVSNFQMNDKCAAGTGRFLEIMAASLAYPLVEFGPAALDSDQEVQINSMCTVFAESEVISMKNRGAPRQHIARAVHSSVADRILAMLNRIGFDKYVAFSGGVANNPCIVSMIRGKLVGVQVAVPENPSIIGALGASIEAAKLGESQA</sequence>
<dbReference type="AlphaFoldDB" id="M1PES6"/>
<dbReference type="GO" id="GO:0046872">
    <property type="term" value="F:metal ion binding"/>
    <property type="evidence" value="ECO:0007669"/>
    <property type="project" value="UniProtKB-KW"/>
</dbReference>
<accession>M1PES6</accession>
<evidence type="ECO:0000256" key="4">
    <source>
        <dbReference type="ARBA" id="ARBA00023014"/>
    </source>
</evidence>
<dbReference type="PATRIC" id="fig|1167006.5.peg.1830"/>
<dbReference type="PANTHER" id="PTHR32329">
    <property type="entry name" value="BIFUNCTIONAL PROTEIN [INCLUDES 2-HYDROXYACYL-COA DEHYDRATASE (N-TER) AND ITS ACTIVATOR DOMAIN (C_TERM)-RELATED"/>
    <property type="match status" value="1"/>
</dbReference>
<proteinExistence type="predicted"/>
<dbReference type="RefSeq" id="WP_015403906.1">
    <property type="nucleotide sequence ID" value="NC_020304.1"/>
</dbReference>
<name>M1PES6_DESSD</name>
<dbReference type="Gene3D" id="3.30.420.40">
    <property type="match status" value="2"/>
</dbReference>